<dbReference type="AlphaFoldDB" id="A0A7W7RQE4"/>
<comment type="caution">
    <text evidence="3">The sequence shown here is derived from an EMBL/GenBank/DDBJ whole genome shotgun (WGS) entry which is preliminary data.</text>
</comment>
<dbReference type="Gene3D" id="2.30.110.10">
    <property type="entry name" value="Electron Transport, Fmn-binding Protein, Chain A"/>
    <property type="match status" value="1"/>
</dbReference>
<sequence length="156" mass="16566">MPDTLSPFPAFSPDPYVHPVNRPIVTEFRANHGSVGGPFTGADLLLLTTLGARSGRPATSPLAYFRDGERLLVVASAGGSPRHPAWYHNLRSHPEAVIELGDRTLTVHAAVTEGAERDALFEKIIVLAPGYLDYQTTAGRSIPVVALTPTGPATTS</sequence>
<organism evidence="3 4">
    <name type="scientific">Streptosporangium album</name>
    <dbReference type="NCBI Taxonomy" id="47479"/>
    <lineage>
        <taxon>Bacteria</taxon>
        <taxon>Bacillati</taxon>
        <taxon>Actinomycetota</taxon>
        <taxon>Actinomycetes</taxon>
        <taxon>Streptosporangiales</taxon>
        <taxon>Streptosporangiaceae</taxon>
        <taxon>Streptosporangium</taxon>
    </lineage>
</organism>
<accession>A0A7W7RQE4</accession>
<comment type="similarity">
    <text evidence="1">Belongs to the F420H(2)-dependent quinone reductase family.</text>
</comment>
<dbReference type="GO" id="GO:0016491">
    <property type="term" value="F:oxidoreductase activity"/>
    <property type="evidence" value="ECO:0007669"/>
    <property type="project" value="InterPro"/>
</dbReference>
<dbReference type="Pfam" id="PF04075">
    <property type="entry name" value="F420H2_quin_red"/>
    <property type="match status" value="1"/>
</dbReference>
<evidence type="ECO:0000313" key="3">
    <source>
        <dbReference type="EMBL" id="MBB4936275.1"/>
    </source>
</evidence>
<protein>
    <submittedName>
        <fullName evidence="3">Deazaflavin-dependent oxidoreductase (Nitroreductase family)</fullName>
    </submittedName>
</protein>
<proteinExistence type="inferred from homology"/>
<reference evidence="3 4" key="1">
    <citation type="submission" date="2020-08" db="EMBL/GenBank/DDBJ databases">
        <title>Sequencing the genomes of 1000 actinobacteria strains.</title>
        <authorList>
            <person name="Klenk H.-P."/>
        </authorList>
    </citation>
    <scope>NUCLEOTIDE SEQUENCE [LARGE SCALE GENOMIC DNA]</scope>
    <source>
        <strain evidence="3 4">DSM 43023</strain>
    </source>
</reference>
<dbReference type="Proteomes" id="UP000534286">
    <property type="component" value="Unassembled WGS sequence"/>
</dbReference>
<dbReference type="InterPro" id="IPR004378">
    <property type="entry name" value="F420H2_quin_Rdtase"/>
</dbReference>
<dbReference type="GO" id="GO:0005886">
    <property type="term" value="C:plasma membrane"/>
    <property type="evidence" value="ECO:0007669"/>
    <property type="project" value="TreeGrafter"/>
</dbReference>
<dbReference type="SUPFAM" id="SSF50475">
    <property type="entry name" value="FMN-binding split barrel"/>
    <property type="match status" value="1"/>
</dbReference>
<evidence type="ECO:0000256" key="1">
    <source>
        <dbReference type="ARBA" id="ARBA00008710"/>
    </source>
</evidence>
<dbReference type="PANTHER" id="PTHR39428:SF1">
    <property type="entry name" value="F420H(2)-DEPENDENT QUINONE REDUCTASE RV1261C"/>
    <property type="match status" value="1"/>
</dbReference>
<dbReference type="PANTHER" id="PTHR39428">
    <property type="entry name" value="F420H(2)-DEPENDENT QUINONE REDUCTASE RV1261C"/>
    <property type="match status" value="1"/>
</dbReference>
<keyword evidence="4" id="KW-1185">Reference proteome</keyword>
<dbReference type="NCBIfam" id="TIGR00026">
    <property type="entry name" value="hi_GC_TIGR00026"/>
    <property type="match status" value="1"/>
</dbReference>
<evidence type="ECO:0000313" key="4">
    <source>
        <dbReference type="Proteomes" id="UP000534286"/>
    </source>
</evidence>
<dbReference type="GO" id="GO:0070967">
    <property type="term" value="F:coenzyme F420 binding"/>
    <property type="evidence" value="ECO:0007669"/>
    <property type="project" value="TreeGrafter"/>
</dbReference>
<dbReference type="EMBL" id="JACHJU010000001">
    <property type="protein sequence ID" value="MBB4936275.1"/>
    <property type="molecule type" value="Genomic_DNA"/>
</dbReference>
<dbReference type="InterPro" id="IPR012349">
    <property type="entry name" value="Split_barrel_FMN-bd"/>
</dbReference>
<comment type="catalytic activity">
    <reaction evidence="2">
        <text>oxidized coenzyme F420-(gamma-L-Glu)(n) + a quinol + H(+) = reduced coenzyme F420-(gamma-L-Glu)(n) + a quinone</text>
        <dbReference type="Rhea" id="RHEA:39663"/>
        <dbReference type="Rhea" id="RHEA-COMP:12939"/>
        <dbReference type="Rhea" id="RHEA-COMP:14378"/>
        <dbReference type="ChEBI" id="CHEBI:15378"/>
        <dbReference type="ChEBI" id="CHEBI:24646"/>
        <dbReference type="ChEBI" id="CHEBI:132124"/>
        <dbReference type="ChEBI" id="CHEBI:133980"/>
        <dbReference type="ChEBI" id="CHEBI:139511"/>
    </reaction>
</comment>
<dbReference type="RefSeq" id="WP_184752713.1">
    <property type="nucleotide sequence ID" value="NZ_BAABEK010000002.1"/>
</dbReference>
<name>A0A7W7RQE4_9ACTN</name>
<evidence type="ECO:0000256" key="2">
    <source>
        <dbReference type="ARBA" id="ARBA00049106"/>
    </source>
</evidence>
<gene>
    <name evidence="3" type="ORF">FHR32_000580</name>
</gene>